<dbReference type="PANTHER" id="PTHR43272">
    <property type="entry name" value="LONG-CHAIN-FATTY-ACID--COA LIGASE"/>
    <property type="match status" value="1"/>
</dbReference>
<gene>
    <name evidence="10" type="primary">ACSBG2</name>
    <name evidence="10" type="ORF">AK812_SmicGene29651</name>
</gene>
<dbReference type="PANTHER" id="PTHR43272:SF32">
    <property type="entry name" value="AMP-DEPENDENT SYNTHETASE_LIGASE DOMAIN-CONTAINING PROTEIN"/>
    <property type="match status" value="1"/>
</dbReference>
<dbReference type="Pfam" id="PF00501">
    <property type="entry name" value="AMP-binding"/>
    <property type="match status" value="1"/>
</dbReference>
<comment type="similarity">
    <text evidence="2">Belongs to the CTL (choline transporter-like) family.</text>
</comment>
<evidence type="ECO:0000256" key="3">
    <source>
        <dbReference type="ARBA" id="ARBA00022598"/>
    </source>
</evidence>
<dbReference type="SUPFAM" id="SSF56801">
    <property type="entry name" value="Acetyl-CoA synthetase-like"/>
    <property type="match status" value="1"/>
</dbReference>
<dbReference type="EMBL" id="LSRX01000787">
    <property type="protein sequence ID" value="OLP88930.1"/>
    <property type="molecule type" value="Genomic_DNA"/>
</dbReference>
<organism evidence="10 11">
    <name type="scientific">Symbiodinium microadriaticum</name>
    <name type="common">Dinoflagellate</name>
    <name type="synonym">Zooxanthella microadriatica</name>
    <dbReference type="NCBI Taxonomy" id="2951"/>
    <lineage>
        <taxon>Eukaryota</taxon>
        <taxon>Sar</taxon>
        <taxon>Alveolata</taxon>
        <taxon>Dinophyceae</taxon>
        <taxon>Suessiales</taxon>
        <taxon>Symbiodiniaceae</taxon>
        <taxon>Symbiodinium</taxon>
    </lineage>
</organism>
<evidence type="ECO:0000313" key="10">
    <source>
        <dbReference type="EMBL" id="OLP88930.1"/>
    </source>
</evidence>
<evidence type="ECO:0000256" key="8">
    <source>
        <dbReference type="ARBA" id="ARBA00023136"/>
    </source>
</evidence>
<dbReference type="InterPro" id="IPR042099">
    <property type="entry name" value="ANL_N_sf"/>
</dbReference>
<protein>
    <submittedName>
        <fullName evidence="10">Long-chain-fatty-acid--CoA ligase ACSBG2</fullName>
    </submittedName>
</protein>
<dbReference type="OrthoDB" id="411385at2759"/>
<keyword evidence="3 10" id="KW-0436">Ligase</keyword>
<dbReference type="GO" id="GO:0016020">
    <property type="term" value="C:membrane"/>
    <property type="evidence" value="ECO:0007669"/>
    <property type="project" value="UniProtKB-SubCell"/>
</dbReference>
<reference evidence="10 11" key="1">
    <citation type="submission" date="2016-02" db="EMBL/GenBank/DDBJ databases">
        <title>Genome analysis of coral dinoflagellate symbionts highlights evolutionary adaptations to a symbiotic lifestyle.</title>
        <authorList>
            <person name="Aranda M."/>
            <person name="Li Y."/>
            <person name="Liew Y.J."/>
            <person name="Baumgarten S."/>
            <person name="Simakov O."/>
            <person name="Wilson M."/>
            <person name="Piel J."/>
            <person name="Ashoor H."/>
            <person name="Bougouffa S."/>
            <person name="Bajic V.B."/>
            <person name="Ryu T."/>
            <person name="Ravasi T."/>
            <person name="Bayer T."/>
            <person name="Micklem G."/>
            <person name="Kim H."/>
            <person name="Bhak J."/>
            <person name="Lajeunesse T.C."/>
            <person name="Voolstra C.R."/>
        </authorList>
    </citation>
    <scope>NUCLEOTIDE SEQUENCE [LARGE SCALE GENOMIC DNA]</scope>
    <source>
        <strain evidence="10 11">CCMP2467</strain>
    </source>
</reference>
<keyword evidence="5" id="KW-0276">Fatty acid metabolism</keyword>
<dbReference type="InterPro" id="IPR020845">
    <property type="entry name" value="AMP-binding_CS"/>
</dbReference>
<sequence length="1385" mass="150104">MGCGASAQKVLAVAPVSTNADDYFPYEGTGPWYTCKPDGLVLPRVAKSGAAGAAECPPHTLQSLLTKAADEKGDRPALKAEKPCPALQVDSGVPPALPDADWATWTYREYYEDARRAAKAFVKLGFEPFDTVAIWGFNSPEWMLSALAAGFAGGKVGGLYPTDTPQTAAFKVVHSGASIVVVEDPGKLTRLTAALAARQDPSACKIQAFVGYGFEPAPGEAIQIPGSNLAVPVMSWSNLMELGSKEDDAIIDSRSKAVQPGHCAVLVYTSGTTGEPKAVMLSHDCMVFEALTFLNVARSHVGLCASAQQERILSYLPLSHVAGKMVDVCFPFVATASSPAWVTAYFARPYDLKAGSLKDRLKVARPTVFLGVPLVWEKIADRLRAVGASTSGIKKKLSTWAKAKGLQHARACQMGGDGLEPFAYGAASKLVLKKVKGILGLDELKFAVTGAAPIRVDTLEYFGSLGININEVYGMSESCAACTISTDRAHLWGSCGYQLPGVEVKAFKVDSTDMNRKEECPRAVSLDSIDEEFQGELCFRGRSIMMGYLAQPSLGAEHVKEVERKTAETIDAEGWLHSGDKGMITQTGMVKITGRYKELIIGAGGENIAPVPIEDHIKGWCDGINEVMLIGDKRKYNVALVTLKAVGANGESPGSDQLDAGAARVNPQVTTIMQAMDDRFWIEQITLAINSANCNGKICPNNAFKVQKFMILPTNFSEAPGSYTYKAIPPMALQYFRDRIAKAEKHECRVPRTKPFIARKTHSRSLLHVLARAPSKGSARRYLCAGGLLASVRSWSRSPHARRRCQGKDRVVADAVQEDLAITKSRFCHGWTISQLKKAEAIRCEPEHAEIASLPSLRGLPERVAQRKFELVKRGVKLKDELQLFPEQRTHRDALCTVTFVGSFLLFLALGISSRAQPGSASALLPAPPFGLRQEGPTGLYIDAARRLTSQEDRVSWNVLLSVVTVSSAVGFLCALVVLQLLQSGGEQVLFQCTMLLPVLRLITGLFCLCYPWNNFTPQTYYRGMDDDAIRYLACAVYTLAGASLTICSLCNCCISMHVRHLARPWLSLQASLMKCVSMVVLANPGMLLVPLGFAVLLYFCIVGCISAWSSILDAATVSSWWPETAIIPTILLIGWGGGVASYTSILAFCGVYSRWYHSRPEPPVFASLRSAVAFGLGTACLASFLRPTFRTIELLSRIIQPSGPDCKANPVRACMTCTCACVLEFAFRLVGDVSRFFDTWAFTQCAIRNGSFFQSSYITFALCTCSNVTLLTRNLVLDYVTGSGTQAGGLLGLLVGAVAHYLGKFPWLYWAPATGCICATIMTSIVLSVAKTGFKSILALWAESCQLQQLSPETHAAIVSCIKKRLEEEGQRHRTVSEMSQLSR</sequence>
<dbReference type="InterPro" id="IPR000873">
    <property type="entry name" value="AMP-dep_synth/lig_dom"/>
</dbReference>
<keyword evidence="11" id="KW-1185">Reference proteome</keyword>
<dbReference type="Pfam" id="PF04515">
    <property type="entry name" value="Choline_transpo"/>
    <property type="match status" value="1"/>
</dbReference>
<keyword evidence="6" id="KW-1133">Transmembrane helix</keyword>
<evidence type="ECO:0000256" key="5">
    <source>
        <dbReference type="ARBA" id="ARBA00022832"/>
    </source>
</evidence>
<evidence type="ECO:0000313" key="11">
    <source>
        <dbReference type="Proteomes" id="UP000186817"/>
    </source>
</evidence>
<evidence type="ECO:0000259" key="9">
    <source>
        <dbReference type="Pfam" id="PF00501"/>
    </source>
</evidence>
<dbReference type="GO" id="GO:0004467">
    <property type="term" value="F:long-chain fatty acid-CoA ligase activity"/>
    <property type="evidence" value="ECO:0007669"/>
    <property type="project" value="TreeGrafter"/>
</dbReference>
<evidence type="ECO:0000256" key="2">
    <source>
        <dbReference type="ARBA" id="ARBA00007168"/>
    </source>
</evidence>
<comment type="caution">
    <text evidence="10">The sequence shown here is derived from an EMBL/GenBank/DDBJ whole genome shotgun (WGS) entry which is preliminary data.</text>
</comment>
<dbReference type="GO" id="GO:0005783">
    <property type="term" value="C:endoplasmic reticulum"/>
    <property type="evidence" value="ECO:0007669"/>
    <property type="project" value="TreeGrafter"/>
</dbReference>
<evidence type="ECO:0000256" key="4">
    <source>
        <dbReference type="ARBA" id="ARBA00022692"/>
    </source>
</evidence>
<dbReference type="InterPro" id="IPR007603">
    <property type="entry name" value="Choline_transptr-like"/>
</dbReference>
<accession>A0A1Q9D179</accession>
<dbReference type="PROSITE" id="PS00455">
    <property type="entry name" value="AMP_BINDING"/>
    <property type="match status" value="1"/>
</dbReference>
<dbReference type="Proteomes" id="UP000186817">
    <property type="component" value="Unassembled WGS sequence"/>
</dbReference>
<comment type="subcellular location">
    <subcellularLocation>
        <location evidence="1">Membrane</location>
        <topology evidence="1">Multi-pass membrane protein</topology>
    </subcellularLocation>
</comment>
<keyword evidence="8" id="KW-0472">Membrane</keyword>
<keyword evidence="7" id="KW-0443">Lipid metabolism</keyword>
<feature type="domain" description="AMP-dependent synthetase/ligase" evidence="9">
    <location>
        <begin position="80"/>
        <end position="549"/>
    </location>
</feature>
<dbReference type="Gene3D" id="3.40.50.12780">
    <property type="entry name" value="N-terminal domain of ligase-like"/>
    <property type="match status" value="1"/>
</dbReference>
<proteinExistence type="inferred from homology"/>
<dbReference type="GO" id="GO:0022857">
    <property type="term" value="F:transmembrane transporter activity"/>
    <property type="evidence" value="ECO:0007669"/>
    <property type="project" value="InterPro"/>
</dbReference>
<evidence type="ECO:0000256" key="1">
    <source>
        <dbReference type="ARBA" id="ARBA00004141"/>
    </source>
</evidence>
<name>A0A1Q9D179_SYMMI</name>
<keyword evidence="4" id="KW-0812">Transmembrane</keyword>
<evidence type="ECO:0000256" key="6">
    <source>
        <dbReference type="ARBA" id="ARBA00022989"/>
    </source>
</evidence>
<evidence type="ECO:0000256" key="7">
    <source>
        <dbReference type="ARBA" id="ARBA00023098"/>
    </source>
</evidence>